<reference evidence="1 2" key="1">
    <citation type="submission" date="2015-03" db="EMBL/GenBank/DDBJ databases">
        <title>Draft Genome Sequence of Burkholderia andropogonis type strain ICMP2807, isolated from Sorghum bicolor.</title>
        <authorList>
            <person name="Lopes-Santos L."/>
            <person name="Castro D.B."/>
            <person name="Ottoboni L.M."/>
            <person name="Park D."/>
            <person name="Weirc B.S."/>
            <person name="Destefano S.A."/>
        </authorList>
    </citation>
    <scope>NUCLEOTIDE SEQUENCE [LARGE SCALE GENOMIC DNA]</scope>
    <source>
        <strain evidence="1 2">ICMP2807</strain>
    </source>
</reference>
<dbReference type="EMBL" id="LAQU01000039">
    <property type="protein sequence ID" value="KKB61519.1"/>
    <property type="molecule type" value="Genomic_DNA"/>
</dbReference>
<dbReference type="STRING" id="28092.WM40_22510"/>
<accession>A0A0F5JV78</accession>
<sequence length="154" mass="17652">MMVDRYDDIIARVHGPSGKSVSYEDYAAMEDERDAIAAELKSANSRLHEVAIACATAEQERDALAEQIPKWQPIETAPKDTIARLLGYRNDLGNWRTVRGRYYSQEEIDDYWEYPEDAAPGWYETPVNADEPPNVWLVTPTHWMPLPRAPKEQS</sequence>
<evidence type="ECO:0000313" key="1">
    <source>
        <dbReference type="EMBL" id="KKB61519.1"/>
    </source>
</evidence>
<dbReference type="PATRIC" id="fig|28092.6.peg.5297"/>
<comment type="caution">
    <text evidence="1">The sequence shown here is derived from an EMBL/GenBank/DDBJ whole genome shotgun (WGS) entry which is preliminary data.</text>
</comment>
<evidence type="ECO:0000313" key="2">
    <source>
        <dbReference type="Proteomes" id="UP000033618"/>
    </source>
</evidence>
<dbReference type="AlphaFoldDB" id="A0A0F5JV78"/>
<name>A0A0F5JV78_9BURK</name>
<keyword evidence="2" id="KW-1185">Reference proteome</keyword>
<dbReference type="RefSeq" id="WP_046154040.1">
    <property type="nucleotide sequence ID" value="NZ_CADFGU010000001.1"/>
</dbReference>
<gene>
    <name evidence="1" type="ORF">WM40_22510</name>
</gene>
<dbReference type="Proteomes" id="UP000033618">
    <property type="component" value="Unassembled WGS sequence"/>
</dbReference>
<protein>
    <recommendedName>
        <fullName evidence="3">DUF551 domain-containing protein</fullName>
    </recommendedName>
</protein>
<organism evidence="1 2">
    <name type="scientific">Robbsia andropogonis</name>
    <dbReference type="NCBI Taxonomy" id="28092"/>
    <lineage>
        <taxon>Bacteria</taxon>
        <taxon>Pseudomonadati</taxon>
        <taxon>Pseudomonadota</taxon>
        <taxon>Betaproteobacteria</taxon>
        <taxon>Burkholderiales</taxon>
        <taxon>Burkholderiaceae</taxon>
        <taxon>Robbsia</taxon>
    </lineage>
</organism>
<proteinExistence type="predicted"/>
<evidence type="ECO:0008006" key="3">
    <source>
        <dbReference type="Google" id="ProtNLM"/>
    </source>
</evidence>